<protein>
    <submittedName>
        <fullName evidence="2">Uncharacterized protein</fullName>
    </submittedName>
</protein>
<name>A0A2T4ATW8_TRIHA</name>
<proteinExistence type="predicted"/>
<dbReference type="GeneID" id="36621718"/>
<accession>A0A2T4ATW8</accession>
<evidence type="ECO:0000313" key="2">
    <source>
        <dbReference type="EMBL" id="PTB60491.1"/>
    </source>
</evidence>
<organism evidence="2 3">
    <name type="scientific">Trichoderma harzianum CBS 226.95</name>
    <dbReference type="NCBI Taxonomy" id="983964"/>
    <lineage>
        <taxon>Eukaryota</taxon>
        <taxon>Fungi</taxon>
        <taxon>Dikarya</taxon>
        <taxon>Ascomycota</taxon>
        <taxon>Pezizomycotina</taxon>
        <taxon>Sordariomycetes</taxon>
        <taxon>Hypocreomycetidae</taxon>
        <taxon>Hypocreales</taxon>
        <taxon>Hypocreaceae</taxon>
        <taxon>Trichoderma</taxon>
    </lineage>
</organism>
<dbReference type="AlphaFoldDB" id="A0A2T4ATW8"/>
<gene>
    <name evidence="2" type="ORF">M431DRAFT_183827</name>
</gene>
<dbReference type="RefSeq" id="XP_024780168.1">
    <property type="nucleotide sequence ID" value="XM_024913157.1"/>
</dbReference>
<feature type="region of interest" description="Disordered" evidence="1">
    <location>
        <begin position="1"/>
        <end position="22"/>
    </location>
</feature>
<sequence length="242" mass="26409">MYHEEEARKSPSPVPHSSLHTLFPPSMAPRPACSELPRYRVMISAVYKELIQSDSTESPGVLPLLWATIDDKVVACNGCLSLPGFVLCSPRSERNAPLQQLTPASTCCFCLLPAAGKQGKGKRERKVSGPYHFVNRFSLFLAPGLKAASKTGRSRIGGSYAVGVAPKFPRASISSIEEYTIHCNAATTDAFVSYPPTVCIQQDSLLTFPTLYSYMQAEIRGAYCWYEHDQLSIQLTSNGIAG</sequence>
<evidence type="ECO:0000313" key="3">
    <source>
        <dbReference type="Proteomes" id="UP000241690"/>
    </source>
</evidence>
<dbReference type="Proteomes" id="UP000241690">
    <property type="component" value="Unassembled WGS sequence"/>
</dbReference>
<reference evidence="2 3" key="1">
    <citation type="submission" date="2016-07" db="EMBL/GenBank/DDBJ databases">
        <title>Multiple horizontal gene transfer events from other fungi enriched the ability of initially mycotrophic Trichoderma (Ascomycota) to feed on dead plant biomass.</title>
        <authorList>
            <consortium name="DOE Joint Genome Institute"/>
            <person name="Aerts A."/>
            <person name="Atanasova L."/>
            <person name="Chenthamara K."/>
            <person name="Zhang J."/>
            <person name="Grujic M."/>
            <person name="Henrissat B."/>
            <person name="Kuo A."/>
            <person name="Salamov A."/>
            <person name="Lipzen A."/>
            <person name="Labutti K."/>
            <person name="Barry K."/>
            <person name="Miao Y."/>
            <person name="Rahimi M.J."/>
            <person name="Shen Q."/>
            <person name="Grigoriev I.V."/>
            <person name="Kubicek C.P."/>
            <person name="Druzhinina I.S."/>
        </authorList>
    </citation>
    <scope>NUCLEOTIDE SEQUENCE [LARGE SCALE GENOMIC DNA]</scope>
    <source>
        <strain evidence="2 3">CBS 226.95</strain>
    </source>
</reference>
<keyword evidence="3" id="KW-1185">Reference proteome</keyword>
<evidence type="ECO:0000256" key="1">
    <source>
        <dbReference type="SAM" id="MobiDB-lite"/>
    </source>
</evidence>
<dbReference type="EMBL" id="KZ679675">
    <property type="protein sequence ID" value="PTB60491.1"/>
    <property type="molecule type" value="Genomic_DNA"/>
</dbReference>